<keyword evidence="5" id="KW-1185">Reference proteome</keyword>
<keyword evidence="1" id="KW-0472">Membrane</keyword>
<reference evidence="3 5" key="2">
    <citation type="journal article" date="2014" name="BMC Genomics">
        <title>An improved genome release (version Mt4.0) for the model legume Medicago truncatula.</title>
        <authorList>
            <person name="Tang H."/>
            <person name="Krishnakumar V."/>
            <person name="Bidwell S."/>
            <person name="Rosen B."/>
            <person name="Chan A."/>
            <person name="Zhou S."/>
            <person name="Gentzbittel L."/>
            <person name="Childs K.L."/>
            <person name="Yandell M."/>
            <person name="Gundlach H."/>
            <person name="Mayer K.F."/>
            <person name="Schwartz D.C."/>
            <person name="Town C.D."/>
        </authorList>
    </citation>
    <scope>GENOME REANNOTATION</scope>
    <source>
        <strain evidence="4 5">cv. Jemalong A17</strain>
    </source>
</reference>
<reference evidence="3 5" key="1">
    <citation type="journal article" date="2011" name="Nature">
        <title>The Medicago genome provides insight into the evolution of rhizobial symbioses.</title>
        <authorList>
            <person name="Young N.D."/>
            <person name="Debelle F."/>
            <person name="Oldroyd G.E."/>
            <person name="Geurts R."/>
            <person name="Cannon S.B."/>
            <person name="Udvardi M.K."/>
            <person name="Benedito V.A."/>
            <person name="Mayer K.F."/>
            <person name="Gouzy J."/>
            <person name="Schoof H."/>
            <person name="Van de Peer Y."/>
            <person name="Proost S."/>
            <person name="Cook D.R."/>
            <person name="Meyers B.C."/>
            <person name="Spannagl M."/>
            <person name="Cheung F."/>
            <person name="De Mita S."/>
            <person name="Krishnakumar V."/>
            <person name="Gundlach H."/>
            <person name="Zhou S."/>
            <person name="Mudge J."/>
            <person name="Bharti A.K."/>
            <person name="Murray J.D."/>
            <person name="Naoumkina M.A."/>
            <person name="Rosen B."/>
            <person name="Silverstein K.A."/>
            <person name="Tang H."/>
            <person name="Rombauts S."/>
            <person name="Zhao P.X."/>
            <person name="Zhou P."/>
            <person name="Barbe V."/>
            <person name="Bardou P."/>
            <person name="Bechner M."/>
            <person name="Bellec A."/>
            <person name="Berger A."/>
            <person name="Berges H."/>
            <person name="Bidwell S."/>
            <person name="Bisseling T."/>
            <person name="Choisne N."/>
            <person name="Couloux A."/>
            <person name="Denny R."/>
            <person name="Deshpande S."/>
            <person name="Dai X."/>
            <person name="Doyle J.J."/>
            <person name="Dudez A.M."/>
            <person name="Farmer A.D."/>
            <person name="Fouteau S."/>
            <person name="Franken C."/>
            <person name="Gibelin C."/>
            <person name="Gish J."/>
            <person name="Goldstein S."/>
            <person name="Gonzalez A.J."/>
            <person name="Green P.J."/>
            <person name="Hallab A."/>
            <person name="Hartog M."/>
            <person name="Hua A."/>
            <person name="Humphray S.J."/>
            <person name="Jeong D.H."/>
            <person name="Jing Y."/>
            <person name="Jocker A."/>
            <person name="Kenton S.M."/>
            <person name="Kim D.J."/>
            <person name="Klee K."/>
            <person name="Lai H."/>
            <person name="Lang C."/>
            <person name="Lin S."/>
            <person name="Macmil S.L."/>
            <person name="Magdelenat G."/>
            <person name="Matthews L."/>
            <person name="McCorrison J."/>
            <person name="Monaghan E.L."/>
            <person name="Mun J.H."/>
            <person name="Najar F.Z."/>
            <person name="Nicholson C."/>
            <person name="Noirot C."/>
            <person name="O'Bleness M."/>
            <person name="Paule C.R."/>
            <person name="Poulain J."/>
            <person name="Prion F."/>
            <person name="Qin B."/>
            <person name="Qu C."/>
            <person name="Retzel E.F."/>
            <person name="Riddle C."/>
            <person name="Sallet E."/>
            <person name="Samain S."/>
            <person name="Samson N."/>
            <person name="Sanders I."/>
            <person name="Saurat O."/>
            <person name="Scarpelli C."/>
            <person name="Schiex T."/>
            <person name="Segurens B."/>
            <person name="Severin A.J."/>
            <person name="Sherrier D.J."/>
            <person name="Shi R."/>
            <person name="Sims S."/>
            <person name="Singer S.R."/>
            <person name="Sinharoy S."/>
            <person name="Sterck L."/>
            <person name="Viollet A."/>
            <person name="Wang B.B."/>
            <person name="Wang K."/>
            <person name="Wang M."/>
            <person name="Wang X."/>
            <person name="Warfsmann J."/>
            <person name="Weissenbach J."/>
            <person name="White D.D."/>
            <person name="White J.D."/>
            <person name="Wiley G.B."/>
            <person name="Wincker P."/>
            <person name="Xing Y."/>
            <person name="Yang L."/>
            <person name="Yao Z."/>
            <person name="Ying F."/>
            <person name="Zhai J."/>
            <person name="Zhou L."/>
            <person name="Zuber A."/>
            <person name="Denarie J."/>
            <person name="Dixon R.A."/>
            <person name="May G.D."/>
            <person name="Schwartz D.C."/>
            <person name="Rogers J."/>
            <person name="Quetier F."/>
            <person name="Town C.D."/>
            <person name="Roe B.A."/>
        </authorList>
    </citation>
    <scope>NUCLEOTIDE SEQUENCE [LARGE SCALE GENOMIC DNA]</scope>
    <source>
        <strain evidence="3">A17</strain>
        <strain evidence="4 5">cv. Jemalong A17</strain>
    </source>
</reference>
<dbReference type="AlphaFoldDB" id="G7JTH1"/>
<evidence type="ECO:0000313" key="4">
    <source>
        <dbReference type="EnsemblPlants" id="AES87938"/>
    </source>
</evidence>
<keyword evidence="1" id="KW-1133">Transmembrane helix</keyword>
<evidence type="ECO:0000259" key="2">
    <source>
        <dbReference type="Pfam" id="PF13976"/>
    </source>
</evidence>
<dbReference type="HOGENOM" id="CLU_2486782_0_0_1"/>
<sequence length="87" mass="10551">MILKRKWFWCKRLEHVNWRLISKFNKLKLVKGLLDLNYHSNTLCETCQKMKQTIFHRLHNLVSFLTTFMGTLSCLLVFLVLVFFIIF</sequence>
<feature type="transmembrane region" description="Helical" evidence="1">
    <location>
        <begin position="58"/>
        <end position="86"/>
    </location>
</feature>
<evidence type="ECO:0000313" key="3">
    <source>
        <dbReference type="EMBL" id="AES87938.1"/>
    </source>
</evidence>
<feature type="domain" description="GAG-pre-integrase" evidence="2">
    <location>
        <begin position="7"/>
        <end position="52"/>
    </location>
</feature>
<evidence type="ECO:0000256" key="1">
    <source>
        <dbReference type="SAM" id="Phobius"/>
    </source>
</evidence>
<evidence type="ECO:0000313" key="5">
    <source>
        <dbReference type="Proteomes" id="UP000002051"/>
    </source>
</evidence>
<dbReference type="Proteomes" id="UP000002051">
    <property type="component" value="Chromosome 4"/>
</dbReference>
<name>G7JTH1_MEDTR</name>
<dbReference type="PaxDb" id="3880-AES87938"/>
<dbReference type="EnsemblPlants" id="AES87938">
    <property type="protein sequence ID" value="AES87938"/>
    <property type="gene ID" value="MTR_4g038410"/>
</dbReference>
<reference evidence="4" key="3">
    <citation type="submission" date="2015-04" db="UniProtKB">
        <authorList>
            <consortium name="EnsemblPlants"/>
        </authorList>
    </citation>
    <scope>IDENTIFICATION</scope>
    <source>
        <strain evidence="4">cv. Jemalong A17</strain>
    </source>
</reference>
<dbReference type="Pfam" id="PF13976">
    <property type="entry name" value="gag_pre-integrs"/>
    <property type="match status" value="1"/>
</dbReference>
<protein>
    <submittedName>
        <fullName evidence="3">Transmembrane protein, putative</fullName>
    </submittedName>
</protein>
<dbReference type="InterPro" id="IPR025724">
    <property type="entry name" value="GAG-pre-integrase_dom"/>
</dbReference>
<proteinExistence type="predicted"/>
<dbReference type="EMBL" id="CM001220">
    <property type="protein sequence ID" value="AES87938.1"/>
    <property type="molecule type" value="Genomic_DNA"/>
</dbReference>
<keyword evidence="1 3" id="KW-0812">Transmembrane</keyword>
<organism evidence="3 5">
    <name type="scientific">Medicago truncatula</name>
    <name type="common">Barrel medic</name>
    <name type="synonym">Medicago tribuloides</name>
    <dbReference type="NCBI Taxonomy" id="3880"/>
    <lineage>
        <taxon>Eukaryota</taxon>
        <taxon>Viridiplantae</taxon>
        <taxon>Streptophyta</taxon>
        <taxon>Embryophyta</taxon>
        <taxon>Tracheophyta</taxon>
        <taxon>Spermatophyta</taxon>
        <taxon>Magnoliopsida</taxon>
        <taxon>eudicotyledons</taxon>
        <taxon>Gunneridae</taxon>
        <taxon>Pentapetalae</taxon>
        <taxon>rosids</taxon>
        <taxon>fabids</taxon>
        <taxon>Fabales</taxon>
        <taxon>Fabaceae</taxon>
        <taxon>Papilionoideae</taxon>
        <taxon>50 kb inversion clade</taxon>
        <taxon>NPAAA clade</taxon>
        <taxon>Hologalegina</taxon>
        <taxon>IRL clade</taxon>
        <taxon>Trifolieae</taxon>
        <taxon>Medicago</taxon>
    </lineage>
</organism>
<gene>
    <name evidence="3" type="ordered locus">MTR_4g038410</name>
</gene>
<accession>G7JTH1</accession>